<evidence type="ECO:0000313" key="3">
    <source>
        <dbReference type="Proteomes" id="UP001177140"/>
    </source>
</evidence>
<dbReference type="AlphaFoldDB" id="A0AA41S9Y5"/>
<feature type="transmembrane region" description="Helical" evidence="1">
    <location>
        <begin position="85"/>
        <end position="105"/>
    </location>
</feature>
<keyword evidence="1" id="KW-0812">Transmembrane</keyword>
<keyword evidence="3" id="KW-1185">Reference proteome</keyword>
<comment type="caution">
    <text evidence="2">The sequence shown here is derived from an EMBL/GenBank/DDBJ whole genome shotgun (WGS) entry which is preliminary data.</text>
</comment>
<dbReference type="EMBL" id="JAJJMA010127806">
    <property type="protein sequence ID" value="MCL7032862.1"/>
    <property type="molecule type" value="Genomic_DNA"/>
</dbReference>
<feature type="transmembrane region" description="Helical" evidence="1">
    <location>
        <begin position="147"/>
        <end position="167"/>
    </location>
</feature>
<feature type="transmembrane region" description="Helical" evidence="1">
    <location>
        <begin position="7"/>
        <end position="32"/>
    </location>
</feature>
<evidence type="ECO:0000313" key="2">
    <source>
        <dbReference type="EMBL" id="MCL7032862.1"/>
    </source>
</evidence>
<proteinExistence type="predicted"/>
<accession>A0AA41S9Y5</accession>
<keyword evidence="1" id="KW-0472">Membrane</keyword>
<reference evidence="2" key="1">
    <citation type="submission" date="2022-03" db="EMBL/GenBank/DDBJ databases">
        <title>A functionally conserved STORR gene fusion in Papaver species that diverged 16.8 million years ago.</title>
        <authorList>
            <person name="Catania T."/>
        </authorList>
    </citation>
    <scope>NUCLEOTIDE SEQUENCE</scope>
    <source>
        <strain evidence="2">S-191538</strain>
    </source>
</reference>
<feature type="transmembrane region" description="Helical" evidence="1">
    <location>
        <begin position="117"/>
        <end position="135"/>
    </location>
</feature>
<evidence type="ECO:0000256" key="1">
    <source>
        <dbReference type="SAM" id="Phobius"/>
    </source>
</evidence>
<organism evidence="2 3">
    <name type="scientific">Papaver nudicaule</name>
    <name type="common">Iceland poppy</name>
    <dbReference type="NCBI Taxonomy" id="74823"/>
    <lineage>
        <taxon>Eukaryota</taxon>
        <taxon>Viridiplantae</taxon>
        <taxon>Streptophyta</taxon>
        <taxon>Embryophyta</taxon>
        <taxon>Tracheophyta</taxon>
        <taxon>Spermatophyta</taxon>
        <taxon>Magnoliopsida</taxon>
        <taxon>Ranunculales</taxon>
        <taxon>Papaveraceae</taxon>
        <taxon>Papaveroideae</taxon>
        <taxon>Papaver</taxon>
    </lineage>
</organism>
<dbReference type="Proteomes" id="UP001177140">
    <property type="component" value="Unassembled WGS sequence"/>
</dbReference>
<keyword evidence="1" id="KW-1133">Transmembrane helix</keyword>
<gene>
    <name evidence="2" type="ORF">MKW94_004846</name>
</gene>
<protein>
    <submittedName>
        <fullName evidence="2">Uncharacterized protein</fullName>
    </submittedName>
</protein>
<feature type="transmembrane region" description="Helical" evidence="1">
    <location>
        <begin position="63"/>
        <end position="80"/>
    </location>
</feature>
<name>A0AA41S9Y5_PAPNU</name>
<sequence>MEAIQSFIILLNMCIGVATMCKYRLITMFLIISLSLYSGLEGISIGVQDNQADPWRSLGEIPLYKLCTAFGMGLALFKLLPDRPFLATIAYLLAYIVASPVGVAIGTRIDATTEGKVADWILVITGGLAFGVFICDKKDKKLGKPDYLKVFALGLLGVGLMAVPMFWV</sequence>